<keyword evidence="7" id="KW-0449">Lipoprotein</keyword>
<keyword evidence="4 5" id="KW-0732">Signal</keyword>
<comment type="subcellular location">
    <subcellularLocation>
        <location evidence="1">Cell envelope</location>
    </subcellularLocation>
</comment>
<evidence type="ECO:0000256" key="1">
    <source>
        <dbReference type="ARBA" id="ARBA00004196"/>
    </source>
</evidence>
<evidence type="ECO:0000259" key="6">
    <source>
        <dbReference type="Pfam" id="PF00496"/>
    </source>
</evidence>
<organism evidence="7 8">
    <name type="scientific">Streptantibioticus cattleyicolor (strain ATCC 35852 / DSM 46488 / JCM 4925 / NBRC 14057 / NRRL 8057)</name>
    <name type="common">Streptomyces cattleya</name>
    <dbReference type="NCBI Taxonomy" id="1003195"/>
    <lineage>
        <taxon>Bacteria</taxon>
        <taxon>Bacillati</taxon>
        <taxon>Actinomycetota</taxon>
        <taxon>Actinomycetes</taxon>
        <taxon>Kitasatosporales</taxon>
        <taxon>Streptomycetaceae</taxon>
        <taxon>Streptantibioticus</taxon>
    </lineage>
</organism>
<evidence type="ECO:0000313" key="7">
    <source>
        <dbReference type="EMBL" id="AEW97526.1"/>
    </source>
</evidence>
<dbReference type="GO" id="GO:0015833">
    <property type="term" value="P:peptide transport"/>
    <property type="evidence" value="ECO:0007669"/>
    <property type="project" value="TreeGrafter"/>
</dbReference>
<dbReference type="InterPro" id="IPR039424">
    <property type="entry name" value="SBP_5"/>
</dbReference>
<dbReference type="EMBL" id="CP003219">
    <property type="protein sequence ID" value="AEW97526.1"/>
    <property type="molecule type" value="Genomic_DNA"/>
</dbReference>
<evidence type="ECO:0000256" key="4">
    <source>
        <dbReference type="ARBA" id="ARBA00022729"/>
    </source>
</evidence>
<dbReference type="Gene3D" id="3.90.76.10">
    <property type="entry name" value="Dipeptide-binding Protein, Domain 1"/>
    <property type="match status" value="1"/>
</dbReference>
<evidence type="ECO:0000313" key="8">
    <source>
        <dbReference type="Proteomes" id="UP000007842"/>
    </source>
</evidence>
<dbReference type="SUPFAM" id="SSF53850">
    <property type="entry name" value="Periplasmic binding protein-like II"/>
    <property type="match status" value="1"/>
</dbReference>
<accession>F8K2L5</accession>
<dbReference type="RefSeq" id="WP_014145865.1">
    <property type="nucleotide sequence ID" value="NC_016111.1"/>
</dbReference>
<dbReference type="Gene3D" id="3.40.190.10">
    <property type="entry name" value="Periplasmic binding protein-like II"/>
    <property type="match status" value="1"/>
</dbReference>
<dbReference type="PANTHER" id="PTHR30290:SF10">
    <property type="entry name" value="PERIPLASMIC OLIGOPEPTIDE-BINDING PROTEIN-RELATED"/>
    <property type="match status" value="1"/>
</dbReference>
<name>F8K2L5_STREN</name>
<evidence type="ECO:0000256" key="2">
    <source>
        <dbReference type="ARBA" id="ARBA00005695"/>
    </source>
</evidence>
<protein>
    <submittedName>
        <fullName evidence="7">Lipoprotein oligopeptide binding protein</fullName>
    </submittedName>
</protein>
<keyword evidence="8" id="KW-1185">Reference proteome</keyword>
<dbReference type="HOGENOM" id="CLU_017028_7_2_11"/>
<dbReference type="InterPro" id="IPR000914">
    <property type="entry name" value="SBP_5_dom"/>
</dbReference>
<evidence type="ECO:0000256" key="5">
    <source>
        <dbReference type="SAM" id="SignalP"/>
    </source>
</evidence>
<dbReference type="KEGG" id="scy:SCATT_51550"/>
<dbReference type="eggNOG" id="COG0747">
    <property type="taxonomic scope" value="Bacteria"/>
</dbReference>
<keyword evidence="3" id="KW-0813">Transport</keyword>
<dbReference type="OrthoDB" id="9801912at2"/>
<feature type="domain" description="Solute-binding protein family 5" evidence="6">
    <location>
        <begin position="85"/>
        <end position="447"/>
    </location>
</feature>
<dbReference type="Gene3D" id="3.10.105.10">
    <property type="entry name" value="Dipeptide-binding Protein, Domain 3"/>
    <property type="match status" value="1"/>
</dbReference>
<dbReference type="InterPro" id="IPR030678">
    <property type="entry name" value="Peptide/Ni-bd"/>
</dbReference>
<dbReference type="GO" id="GO:0042597">
    <property type="term" value="C:periplasmic space"/>
    <property type="evidence" value="ECO:0007669"/>
    <property type="project" value="UniProtKB-ARBA"/>
</dbReference>
<dbReference type="PATRIC" id="fig|1003195.11.peg.6581"/>
<dbReference type="AlphaFoldDB" id="F8K2L5"/>
<dbReference type="Pfam" id="PF00496">
    <property type="entry name" value="SBP_bac_5"/>
    <property type="match status" value="1"/>
</dbReference>
<dbReference type="STRING" id="1003195.SCATT_51550"/>
<sequence length="532" mass="58162">MNRKLLVPAAMVGLIAPALAGCGGSNGGSGGNGDAIVVGTTDNFTATKDAEAPLDPAAAYDIGAWNILRNTFQTLLNYPRTGTDPVPDAAEKCSFTDQLGETYRCSLRPGLQFSNGDQLTSADVKFSVERSLAIKDRNGPSSLLENIDKVETPTANTVVFHLKSPDATFPFKLATPAAAIVDSKVYPADKIYAGYKVVGSGPYALNSFAPDDKAEFVRNQKYKGFAKVNNDKIELRFFKDSDAMEKALRGGSIDLMNRTMTSEQIAKFMDSTSQSLNLVQAAGSEIRYLVFNVNDPSVKSLAVRKAVAQVVDRQALVRDVYARTAEPLYSMVPQGITGHTNSFFNIYGDPSVSAARATLQKAGISTPVPLSMTYTTDHYGAATAKEFAELKRQLEETGLFQVSIQGVPWSSFRPAMQQGKYQVYGMGWFPDYPDPDTYIGPFFGKDNFLGSVYHNDAIEKQLLPRTRQDATRSFTVNNFSQMQDDIARDIPFLPLWQGKQYLVAKSQITGTEWALNSASELSYWELGRGVKN</sequence>
<feature type="chain" id="PRO_5039001861" evidence="5">
    <location>
        <begin position="21"/>
        <end position="532"/>
    </location>
</feature>
<dbReference type="GO" id="GO:1904680">
    <property type="term" value="F:peptide transmembrane transporter activity"/>
    <property type="evidence" value="ECO:0007669"/>
    <property type="project" value="TreeGrafter"/>
</dbReference>
<feature type="signal peptide" evidence="5">
    <location>
        <begin position="1"/>
        <end position="20"/>
    </location>
</feature>
<dbReference type="FunFam" id="3.10.105.10:FF:000012">
    <property type="entry name" value="Peptide/nickel transport system substrate-binding protein"/>
    <property type="match status" value="1"/>
</dbReference>
<dbReference type="GO" id="GO:0043190">
    <property type="term" value="C:ATP-binding cassette (ABC) transporter complex"/>
    <property type="evidence" value="ECO:0007669"/>
    <property type="project" value="InterPro"/>
</dbReference>
<dbReference type="PROSITE" id="PS51257">
    <property type="entry name" value="PROKAR_LIPOPROTEIN"/>
    <property type="match status" value="1"/>
</dbReference>
<proteinExistence type="inferred from homology"/>
<comment type="similarity">
    <text evidence="2">Belongs to the bacterial solute-binding protein 5 family.</text>
</comment>
<accession>G8WXY8</accession>
<reference evidence="8" key="1">
    <citation type="submission" date="2011-12" db="EMBL/GenBank/DDBJ databases">
        <title>Complete genome sequence of Streptomyces cattleya strain DSM 46488.</title>
        <authorList>
            <person name="Ou H.-Y."/>
            <person name="Li P."/>
            <person name="Zhao C."/>
            <person name="O'Hagan D."/>
            <person name="Deng Z."/>
        </authorList>
    </citation>
    <scope>NUCLEOTIDE SEQUENCE [LARGE SCALE GENOMIC DNA]</scope>
    <source>
        <strain evidence="8">ATCC 35852 / DSM 46488 / JCM 4925 / NBRC 14057 / NRRL 8057</strain>
    </source>
</reference>
<dbReference type="KEGG" id="sct:SCAT_5162"/>
<gene>
    <name evidence="7" type="ordered locus">SCATT_51550</name>
</gene>
<dbReference type="PANTHER" id="PTHR30290">
    <property type="entry name" value="PERIPLASMIC BINDING COMPONENT OF ABC TRANSPORTER"/>
    <property type="match status" value="1"/>
</dbReference>
<dbReference type="GO" id="GO:0030313">
    <property type="term" value="C:cell envelope"/>
    <property type="evidence" value="ECO:0007669"/>
    <property type="project" value="UniProtKB-SubCell"/>
</dbReference>
<dbReference type="PIRSF" id="PIRSF002741">
    <property type="entry name" value="MppA"/>
    <property type="match status" value="1"/>
</dbReference>
<evidence type="ECO:0000256" key="3">
    <source>
        <dbReference type="ARBA" id="ARBA00022448"/>
    </source>
</evidence>
<dbReference type="Proteomes" id="UP000007842">
    <property type="component" value="Chromosome"/>
</dbReference>